<dbReference type="InterPro" id="IPR058240">
    <property type="entry name" value="rSAM_sf"/>
</dbReference>
<evidence type="ECO:0000259" key="6">
    <source>
        <dbReference type="PROSITE" id="PS51918"/>
    </source>
</evidence>
<keyword evidence="4" id="KW-0408">Iron</keyword>
<evidence type="ECO:0000256" key="2">
    <source>
        <dbReference type="ARBA" id="ARBA00022691"/>
    </source>
</evidence>
<dbReference type="GO" id="GO:0051536">
    <property type="term" value="F:iron-sulfur cluster binding"/>
    <property type="evidence" value="ECO:0007669"/>
    <property type="project" value="UniProtKB-KW"/>
</dbReference>
<dbReference type="STRING" id="1921010.MMIC_P0791"/>
<keyword evidence="3" id="KW-0479">Metal-binding</keyword>
<dbReference type="PANTHER" id="PTHR43409:SF4">
    <property type="entry name" value="RADICAL SAM SUPERFAMILY PROTEIN"/>
    <property type="match status" value="1"/>
</dbReference>
<name>A0A1L8CLQ4_9PROT</name>
<dbReference type="InterPro" id="IPR013785">
    <property type="entry name" value="Aldolase_TIM"/>
</dbReference>
<dbReference type="Proteomes" id="UP000231632">
    <property type="component" value="Unassembled WGS sequence"/>
</dbReference>
<evidence type="ECO:0000256" key="3">
    <source>
        <dbReference type="ARBA" id="ARBA00022723"/>
    </source>
</evidence>
<accession>A0A1L8CLQ4</accession>
<dbReference type="SFLD" id="SFLDG01095">
    <property type="entry name" value="Uncharacterised_Radical_SAM_Su"/>
    <property type="match status" value="1"/>
</dbReference>
<comment type="cofactor">
    <cofactor evidence="1">
        <name>[4Fe-4S] cluster</name>
        <dbReference type="ChEBI" id="CHEBI:49883"/>
    </cofactor>
</comment>
<evidence type="ECO:0000313" key="7">
    <source>
        <dbReference type="EMBL" id="GAV19833.1"/>
    </source>
</evidence>
<dbReference type="RefSeq" id="WP_072659166.1">
    <property type="nucleotide sequence ID" value="NZ_BDFD01000005.1"/>
</dbReference>
<protein>
    <submittedName>
        <fullName evidence="7">Oxygen-independent coproporphyrinogen-III oxidase 1</fullName>
    </submittedName>
</protein>
<dbReference type="InterPro" id="IPR007197">
    <property type="entry name" value="rSAM"/>
</dbReference>
<evidence type="ECO:0000256" key="4">
    <source>
        <dbReference type="ARBA" id="ARBA00023004"/>
    </source>
</evidence>
<sequence length="293" mass="32672">MTIAYHMPLYRPPSEADNLIIQVTLGCSFNQCSFCSMYRSKQYRQRPLADVVNEIAKAARSWPDARRVFLADGDALNLPTAQWLAILEALHAALPNLSRVSCYATPANLLAKSHEELQLLKASGLSLLYLGIESGSNLILKKITKGASQRGIAKAMQNAFDAGLKVSGTVILGLGGKQHWQEHIDATIELLNQAPLTYLSTLQLYLEEDVMAEFQTRFGEPFEIPDDRAMLLEQMRLLEGLNPPKAVIFRSNHASNALALAGNLPRDREKLLNQLYHALKGETPLRPWYMRAM</sequence>
<dbReference type="SUPFAM" id="SSF102114">
    <property type="entry name" value="Radical SAM enzymes"/>
    <property type="match status" value="1"/>
</dbReference>
<dbReference type="InterPro" id="IPR051198">
    <property type="entry name" value="BchE-like"/>
</dbReference>
<dbReference type="GO" id="GO:0046872">
    <property type="term" value="F:metal ion binding"/>
    <property type="evidence" value="ECO:0007669"/>
    <property type="project" value="UniProtKB-KW"/>
</dbReference>
<dbReference type="EMBL" id="BDFD01000005">
    <property type="protein sequence ID" value="GAV19833.1"/>
    <property type="molecule type" value="Genomic_DNA"/>
</dbReference>
<feature type="domain" description="Radical SAM core" evidence="6">
    <location>
        <begin position="11"/>
        <end position="242"/>
    </location>
</feature>
<dbReference type="OrthoDB" id="9777636at2"/>
<dbReference type="PANTHER" id="PTHR43409">
    <property type="entry name" value="ANAEROBIC MAGNESIUM-PROTOPORPHYRIN IX MONOMETHYL ESTER CYCLASE-RELATED"/>
    <property type="match status" value="1"/>
</dbReference>
<keyword evidence="8" id="KW-1185">Reference proteome</keyword>
<dbReference type="GO" id="GO:0003824">
    <property type="term" value="F:catalytic activity"/>
    <property type="evidence" value="ECO:0007669"/>
    <property type="project" value="InterPro"/>
</dbReference>
<comment type="caution">
    <text evidence="7">The sequence shown here is derived from an EMBL/GenBank/DDBJ whole genome shotgun (WGS) entry which is preliminary data.</text>
</comment>
<dbReference type="AlphaFoldDB" id="A0A1L8CLQ4"/>
<gene>
    <name evidence="7" type="ORF">MMIC_P0791</name>
</gene>
<dbReference type="SFLD" id="SFLDS00029">
    <property type="entry name" value="Radical_SAM"/>
    <property type="match status" value="1"/>
</dbReference>
<dbReference type="Gene3D" id="3.20.20.70">
    <property type="entry name" value="Aldolase class I"/>
    <property type="match status" value="1"/>
</dbReference>
<dbReference type="InterPro" id="IPR006638">
    <property type="entry name" value="Elp3/MiaA/NifB-like_rSAM"/>
</dbReference>
<dbReference type="PROSITE" id="PS51918">
    <property type="entry name" value="RADICAL_SAM"/>
    <property type="match status" value="1"/>
</dbReference>
<evidence type="ECO:0000256" key="5">
    <source>
        <dbReference type="ARBA" id="ARBA00023014"/>
    </source>
</evidence>
<evidence type="ECO:0000256" key="1">
    <source>
        <dbReference type="ARBA" id="ARBA00001966"/>
    </source>
</evidence>
<proteinExistence type="predicted"/>
<dbReference type="Pfam" id="PF04055">
    <property type="entry name" value="Radical_SAM"/>
    <property type="match status" value="1"/>
</dbReference>
<keyword evidence="2" id="KW-0949">S-adenosyl-L-methionine</keyword>
<evidence type="ECO:0000313" key="8">
    <source>
        <dbReference type="Proteomes" id="UP000231632"/>
    </source>
</evidence>
<dbReference type="SMART" id="SM00729">
    <property type="entry name" value="Elp3"/>
    <property type="match status" value="1"/>
</dbReference>
<organism evidence="7 8">
    <name type="scientific">Mariprofundus micogutta</name>
    <dbReference type="NCBI Taxonomy" id="1921010"/>
    <lineage>
        <taxon>Bacteria</taxon>
        <taxon>Pseudomonadati</taxon>
        <taxon>Pseudomonadota</taxon>
        <taxon>Candidatius Mariprofundia</taxon>
        <taxon>Mariprofundales</taxon>
        <taxon>Mariprofundaceae</taxon>
        <taxon>Mariprofundus</taxon>
    </lineage>
</organism>
<dbReference type="SFLD" id="SFLDG01082">
    <property type="entry name" value="B12-binding_domain_containing"/>
    <property type="match status" value="1"/>
</dbReference>
<reference evidence="7 8" key="1">
    <citation type="journal article" date="2017" name="Arch. Microbiol.">
        <title>Mariprofundus micogutta sp. nov., a novel iron-oxidizing zetaproteobacterium isolated from a deep-sea hydrothermal field at the Bayonnaise knoll of the Izu-Ogasawara arc, and a description of Mariprofundales ord. nov. and Zetaproteobacteria classis nov.</title>
        <authorList>
            <person name="Makita H."/>
            <person name="Tanaka E."/>
            <person name="Mitsunobu S."/>
            <person name="Miyazaki M."/>
            <person name="Nunoura T."/>
            <person name="Uematsu K."/>
            <person name="Takaki Y."/>
            <person name="Nishi S."/>
            <person name="Shimamura S."/>
            <person name="Takai K."/>
        </authorList>
    </citation>
    <scope>NUCLEOTIDE SEQUENCE [LARGE SCALE GENOMIC DNA]</scope>
    <source>
        <strain evidence="7 8">ET2</strain>
    </source>
</reference>
<keyword evidence="5" id="KW-0411">Iron-sulfur</keyword>
<dbReference type="CDD" id="cd01335">
    <property type="entry name" value="Radical_SAM"/>
    <property type="match status" value="1"/>
</dbReference>